<dbReference type="STRING" id="78915.A0A4P9XKH0"/>
<dbReference type="SUPFAM" id="SSF52540">
    <property type="entry name" value="P-loop containing nucleoside triphosphate hydrolases"/>
    <property type="match status" value="1"/>
</dbReference>
<sequence>MHGERKKPGDRKVPISGRLRRTLQKQKREKKREKEERQKGESWWSDEEPVAGSVSKQAFVIPAPPEATSTLVEDDKPTMTRSAAPSQQSGQKAWTLRDRTKRSAHTDSDAQKLYTELEKLTREQINLGRRTAMRPFTRLDKTALEVSFESVHPAVVDFPKRPPWKRGQSKESLDEQEARYFEDWMLQTFAKFPRHQLSFFERNLEVWRQLWRVLEMSDVLLFVVDVRHPVLHFPPALYEYVTKELHKPLVVILNKTDLVSRETAMAWSIYLEERFPGIRVAHFGSFHRDAGDYMDDSALEWMRRNAKKQRRRRYCATGAGDVISAIHDVLSEHLREMVCWEEVYAKYSRKEEDGEETHAVDAETTEGKISKGLDALDIADSDEENDDHLDQEAHGKEEEEEEEEEEKETAQGVQNASSKRAKPRRWVTVGLVGHPNVGKSSMINSIFGRTVVSASKTPGHTKHFQTLHLLPTLRLCDGPGLVFPSLLPRPLQAERIPVERILNLQPPASTGTNYKWTAWDICEAFATQCGFITAKTARPDGARGANQLLRLVNDGRLLLSFKPPGFYTDPGRYLRKELGLGQADAEPQTGRDDVDKDRLE</sequence>
<dbReference type="AlphaFoldDB" id="A0A4P9XKH0"/>
<protein>
    <recommendedName>
        <fullName evidence="4">Guanine nucleotide-binding protein-like 1</fullName>
    </recommendedName>
</protein>
<feature type="compositionally biased region" description="Basic residues" evidence="5">
    <location>
        <begin position="18"/>
        <end position="31"/>
    </location>
</feature>
<feature type="compositionally biased region" description="Basic and acidic residues" evidence="5">
    <location>
        <begin position="589"/>
        <end position="600"/>
    </location>
</feature>
<organism evidence="7 8">
    <name type="scientific">Thamnocephalis sphaerospora</name>
    <dbReference type="NCBI Taxonomy" id="78915"/>
    <lineage>
        <taxon>Eukaryota</taxon>
        <taxon>Fungi</taxon>
        <taxon>Fungi incertae sedis</taxon>
        <taxon>Zoopagomycota</taxon>
        <taxon>Zoopagomycotina</taxon>
        <taxon>Zoopagomycetes</taxon>
        <taxon>Zoopagales</taxon>
        <taxon>Sigmoideomycetaceae</taxon>
        <taxon>Thamnocephalis</taxon>
    </lineage>
</organism>
<feature type="compositionally biased region" description="Basic and acidic residues" evidence="5">
    <location>
        <begin position="350"/>
        <end position="371"/>
    </location>
</feature>
<evidence type="ECO:0000256" key="2">
    <source>
        <dbReference type="ARBA" id="ARBA00023134"/>
    </source>
</evidence>
<evidence type="ECO:0000256" key="4">
    <source>
        <dbReference type="ARBA" id="ARBA00039902"/>
    </source>
</evidence>
<feature type="region of interest" description="Disordered" evidence="5">
    <location>
        <begin position="578"/>
        <end position="600"/>
    </location>
</feature>
<evidence type="ECO:0000256" key="5">
    <source>
        <dbReference type="SAM" id="MobiDB-lite"/>
    </source>
</evidence>
<feature type="compositionally biased region" description="Basic and acidic residues" evidence="5">
    <location>
        <begin position="388"/>
        <end position="397"/>
    </location>
</feature>
<keyword evidence="2" id="KW-0342">GTP-binding</keyword>
<evidence type="ECO:0000256" key="1">
    <source>
        <dbReference type="ARBA" id="ARBA00022741"/>
    </source>
</evidence>
<evidence type="ECO:0000313" key="7">
    <source>
        <dbReference type="EMBL" id="RKP05750.1"/>
    </source>
</evidence>
<dbReference type="Proteomes" id="UP000271241">
    <property type="component" value="Unassembled WGS sequence"/>
</dbReference>
<feature type="domain" description="G" evidence="6">
    <location>
        <begin position="428"/>
        <end position="482"/>
    </location>
</feature>
<feature type="compositionally biased region" description="Acidic residues" evidence="5">
    <location>
        <begin position="377"/>
        <end position="387"/>
    </location>
</feature>
<evidence type="ECO:0000313" key="8">
    <source>
        <dbReference type="Proteomes" id="UP000271241"/>
    </source>
</evidence>
<evidence type="ECO:0000256" key="3">
    <source>
        <dbReference type="ARBA" id="ARBA00037770"/>
    </source>
</evidence>
<proteinExistence type="predicted"/>
<feature type="region of interest" description="Disordered" evidence="5">
    <location>
        <begin position="1"/>
        <end position="110"/>
    </location>
</feature>
<reference evidence="8" key="1">
    <citation type="journal article" date="2018" name="Nat. Microbiol.">
        <title>Leveraging single-cell genomics to expand the fungal tree of life.</title>
        <authorList>
            <person name="Ahrendt S.R."/>
            <person name="Quandt C.A."/>
            <person name="Ciobanu D."/>
            <person name="Clum A."/>
            <person name="Salamov A."/>
            <person name="Andreopoulos B."/>
            <person name="Cheng J.F."/>
            <person name="Woyke T."/>
            <person name="Pelin A."/>
            <person name="Henrissat B."/>
            <person name="Reynolds N.K."/>
            <person name="Benny G.L."/>
            <person name="Smith M.E."/>
            <person name="James T.Y."/>
            <person name="Grigoriev I.V."/>
        </authorList>
    </citation>
    <scope>NUCLEOTIDE SEQUENCE [LARGE SCALE GENOMIC DNA]</scope>
    <source>
        <strain evidence="8">RSA 1356</strain>
    </source>
</reference>
<name>A0A4P9XKH0_9FUNG</name>
<keyword evidence="8" id="KW-1185">Reference proteome</keyword>
<feature type="region of interest" description="Disordered" evidence="5">
    <location>
        <begin position="350"/>
        <end position="421"/>
    </location>
</feature>
<feature type="compositionally biased region" description="Polar residues" evidence="5">
    <location>
        <begin position="79"/>
        <end position="92"/>
    </location>
</feature>
<dbReference type="Gene3D" id="3.40.50.300">
    <property type="entry name" value="P-loop containing nucleotide triphosphate hydrolases"/>
    <property type="match status" value="1"/>
</dbReference>
<dbReference type="OrthoDB" id="61815at2759"/>
<feature type="compositionally biased region" description="Basic and acidic residues" evidence="5">
    <location>
        <begin position="1"/>
        <end position="13"/>
    </location>
</feature>
<feature type="compositionally biased region" description="Acidic residues" evidence="5">
    <location>
        <begin position="398"/>
        <end position="407"/>
    </location>
</feature>
<dbReference type="GO" id="GO:0005525">
    <property type="term" value="F:GTP binding"/>
    <property type="evidence" value="ECO:0007669"/>
    <property type="project" value="UniProtKB-KW"/>
</dbReference>
<keyword evidence="1" id="KW-0547">Nucleotide-binding</keyword>
<gene>
    <name evidence="7" type="ORF">THASP1DRAFT_32414</name>
</gene>
<dbReference type="Pfam" id="PF01926">
    <property type="entry name" value="MMR_HSR1"/>
    <property type="match status" value="1"/>
</dbReference>
<dbReference type="InterPro" id="IPR043358">
    <property type="entry name" value="GNL1-like"/>
</dbReference>
<dbReference type="PANTHER" id="PTHR45709">
    <property type="entry name" value="LARGE SUBUNIT GTPASE 1 HOMOLOG-RELATED"/>
    <property type="match status" value="1"/>
</dbReference>
<evidence type="ECO:0000259" key="6">
    <source>
        <dbReference type="Pfam" id="PF01926"/>
    </source>
</evidence>
<dbReference type="PANTHER" id="PTHR45709:SF3">
    <property type="entry name" value="GUANINE NUCLEOTIDE-BINDING PROTEIN-LIKE 1"/>
    <property type="match status" value="1"/>
</dbReference>
<dbReference type="EMBL" id="KZ993040">
    <property type="protein sequence ID" value="RKP05750.1"/>
    <property type="molecule type" value="Genomic_DNA"/>
</dbReference>
<dbReference type="InterPro" id="IPR006073">
    <property type="entry name" value="GTP-bd"/>
</dbReference>
<dbReference type="InterPro" id="IPR027417">
    <property type="entry name" value="P-loop_NTPase"/>
</dbReference>
<accession>A0A4P9XKH0</accession>
<comment type="function">
    <text evidence="3">Possible regulatory or functional link with the histocompatibility cluster.</text>
</comment>
<dbReference type="GO" id="GO:0003924">
    <property type="term" value="F:GTPase activity"/>
    <property type="evidence" value="ECO:0007669"/>
    <property type="project" value="InterPro"/>
</dbReference>